<dbReference type="Gene3D" id="3.30.300.30">
    <property type="match status" value="1"/>
</dbReference>
<dbReference type="Gene3D" id="3.40.50.1820">
    <property type="entry name" value="alpha/beta hydrolase"/>
    <property type="match status" value="1"/>
</dbReference>
<dbReference type="Gene3D" id="3.40.50.980">
    <property type="match status" value="1"/>
</dbReference>
<dbReference type="InterPro" id="IPR009081">
    <property type="entry name" value="PP-bd_ACP"/>
</dbReference>
<dbReference type="PROSITE" id="PS00012">
    <property type="entry name" value="PHOSPHOPANTETHEINE"/>
    <property type="match status" value="1"/>
</dbReference>
<evidence type="ECO:0000313" key="7">
    <source>
        <dbReference type="Proteomes" id="UP000198282"/>
    </source>
</evidence>
<dbReference type="InterPro" id="IPR020806">
    <property type="entry name" value="PKS_PP-bd"/>
</dbReference>
<keyword evidence="2" id="KW-0596">Phosphopantetheine</keyword>
<dbReference type="InterPro" id="IPR045851">
    <property type="entry name" value="AMP-bd_C_sf"/>
</dbReference>
<gene>
    <name evidence="6" type="ORF">SAMN05216276_11342</name>
</gene>
<dbReference type="PROSITE" id="PS50075">
    <property type="entry name" value="CARRIER"/>
    <property type="match status" value="1"/>
</dbReference>
<dbReference type="GO" id="GO:0031177">
    <property type="term" value="F:phosphopantetheine binding"/>
    <property type="evidence" value="ECO:0007669"/>
    <property type="project" value="InterPro"/>
</dbReference>
<dbReference type="SUPFAM" id="SSF56801">
    <property type="entry name" value="Acetyl-CoA synthetase-like"/>
    <property type="match status" value="1"/>
</dbReference>
<dbReference type="SMART" id="SM00823">
    <property type="entry name" value="PKS_PP"/>
    <property type="match status" value="1"/>
</dbReference>
<dbReference type="Pfam" id="PF00501">
    <property type="entry name" value="AMP-binding"/>
    <property type="match status" value="1"/>
</dbReference>
<dbReference type="AlphaFoldDB" id="A0A239PDN5"/>
<dbReference type="InterPro" id="IPR029058">
    <property type="entry name" value="AB_hydrolase_fold"/>
</dbReference>
<evidence type="ECO:0000259" key="5">
    <source>
        <dbReference type="PROSITE" id="PS50075"/>
    </source>
</evidence>
<dbReference type="GO" id="GO:0044550">
    <property type="term" value="P:secondary metabolite biosynthetic process"/>
    <property type="evidence" value="ECO:0007669"/>
    <property type="project" value="TreeGrafter"/>
</dbReference>
<dbReference type="Gene3D" id="2.30.38.10">
    <property type="entry name" value="Luciferase, Domain 3"/>
    <property type="match status" value="1"/>
</dbReference>
<dbReference type="InterPro" id="IPR006162">
    <property type="entry name" value="Ppantetheine_attach_site"/>
</dbReference>
<reference evidence="6 7" key="1">
    <citation type="submission" date="2017-06" db="EMBL/GenBank/DDBJ databases">
        <authorList>
            <person name="Kim H.J."/>
            <person name="Triplett B.A."/>
        </authorList>
    </citation>
    <scope>NUCLEOTIDE SEQUENCE [LARGE SCALE GENOMIC DNA]</scope>
    <source>
        <strain evidence="6 7">CGMCC 4.2132</strain>
    </source>
</reference>
<accession>A0A239PDN5</accession>
<feature type="region of interest" description="Disordered" evidence="4">
    <location>
        <begin position="404"/>
        <end position="424"/>
    </location>
</feature>
<dbReference type="GO" id="GO:0005829">
    <property type="term" value="C:cytosol"/>
    <property type="evidence" value="ECO:0007669"/>
    <property type="project" value="TreeGrafter"/>
</dbReference>
<dbReference type="InterPro" id="IPR036736">
    <property type="entry name" value="ACP-like_sf"/>
</dbReference>
<protein>
    <submittedName>
        <fullName evidence="6">Nonribosomal peptide synthetase DhbF</fullName>
    </submittedName>
</protein>
<dbReference type="RefSeq" id="WP_143653711.1">
    <property type="nucleotide sequence ID" value="NZ_FZOD01000134.1"/>
</dbReference>
<evidence type="ECO:0000256" key="1">
    <source>
        <dbReference type="ARBA" id="ARBA00001957"/>
    </source>
</evidence>
<dbReference type="FunFam" id="1.10.1200.10:FF:000016">
    <property type="entry name" value="Non-ribosomal peptide synthase"/>
    <property type="match status" value="1"/>
</dbReference>
<comment type="cofactor">
    <cofactor evidence="1">
        <name>pantetheine 4'-phosphate</name>
        <dbReference type="ChEBI" id="CHEBI:47942"/>
    </cofactor>
</comment>
<dbReference type="FunFam" id="3.30.300.30:FF:000010">
    <property type="entry name" value="Enterobactin synthetase component F"/>
    <property type="match status" value="1"/>
</dbReference>
<dbReference type="Pfam" id="PF13193">
    <property type="entry name" value="AMP-binding_C"/>
    <property type="match status" value="1"/>
</dbReference>
<dbReference type="InterPro" id="IPR000873">
    <property type="entry name" value="AMP-dep_synth/lig_dom"/>
</dbReference>
<dbReference type="GO" id="GO:0043041">
    <property type="term" value="P:amino acid activation for nonribosomal peptide biosynthetic process"/>
    <property type="evidence" value="ECO:0007669"/>
    <property type="project" value="TreeGrafter"/>
</dbReference>
<keyword evidence="3" id="KW-0597">Phosphoprotein</keyword>
<sequence>DAWTWFHSFAFDFSVWELWGALLHGGRLVVVPFPVSRSPEDFLRLLVRERVTVLNQTPSAFYQLIQADGDNPQMRRELALRTVIFGGEALDSGRLEAWYARHADNAPRLVNMYGITETTVHVTYAPLTAQDTSRTGSVIGRGIPDLRVYVLDRGLQPAPVGVPGEMYVSGAGLARGYLDRFGLTAERFVADPYGGPGERMYRTGDLARWNTDGELEYLGRADDQVKIRGFRIELGEIEAALAAHPVVSQAAVVVREDQPGDKRLVGYVVPAGELSAEDVEALRAAGGALRTHVGTLLPEYMVPAAIVVISALPLTVNGKLNRAALPAPDYAGQTTRREPTSAEEAALCHVFAEVLGVPGIGVDDNFFDLGGHSLLATQLAGHIRAALGRDVPIRVIFETPTPAGLAKRLGPEQQRRPVLRPRSR</sequence>
<proteinExistence type="predicted"/>
<organism evidence="6 7">
    <name type="scientific">Streptosporangium subroseum</name>
    <dbReference type="NCBI Taxonomy" id="106412"/>
    <lineage>
        <taxon>Bacteria</taxon>
        <taxon>Bacillati</taxon>
        <taxon>Actinomycetota</taxon>
        <taxon>Actinomycetes</taxon>
        <taxon>Streptosporangiales</taxon>
        <taxon>Streptosporangiaceae</taxon>
        <taxon>Streptosporangium</taxon>
    </lineage>
</organism>
<dbReference type="Pfam" id="PF00550">
    <property type="entry name" value="PP-binding"/>
    <property type="match status" value="1"/>
</dbReference>
<evidence type="ECO:0000256" key="4">
    <source>
        <dbReference type="SAM" id="MobiDB-lite"/>
    </source>
</evidence>
<dbReference type="InterPro" id="IPR025110">
    <property type="entry name" value="AMP-bd_C"/>
</dbReference>
<dbReference type="Proteomes" id="UP000198282">
    <property type="component" value="Unassembled WGS sequence"/>
</dbReference>
<dbReference type="EMBL" id="FZOD01000134">
    <property type="protein sequence ID" value="SNT64754.1"/>
    <property type="molecule type" value="Genomic_DNA"/>
</dbReference>
<feature type="non-terminal residue" evidence="6">
    <location>
        <position position="1"/>
    </location>
</feature>
<dbReference type="GO" id="GO:0072330">
    <property type="term" value="P:monocarboxylic acid biosynthetic process"/>
    <property type="evidence" value="ECO:0007669"/>
    <property type="project" value="UniProtKB-ARBA"/>
</dbReference>
<dbReference type="OrthoDB" id="2472181at2"/>
<dbReference type="SUPFAM" id="SSF47336">
    <property type="entry name" value="ACP-like"/>
    <property type="match status" value="1"/>
</dbReference>
<feature type="domain" description="Carrier" evidence="5">
    <location>
        <begin position="338"/>
        <end position="413"/>
    </location>
</feature>
<name>A0A239PDN5_9ACTN</name>
<evidence type="ECO:0000256" key="2">
    <source>
        <dbReference type="ARBA" id="ARBA00022450"/>
    </source>
</evidence>
<dbReference type="PANTHER" id="PTHR45527:SF14">
    <property type="entry name" value="PLIPASTATIN SYNTHASE SUBUNIT B"/>
    <property type="match status" value="1"/>
</dbReference>
<evidence type="ECO:0000313" key="6">
    <source>
        <dbReference type="EMBL" id="SNT64754.1"/>
    </source>
</evidence>
<keyword evidence="7" id="KW-1185">Reference proteome</keyword>
<dbReference type="PANTHER" id="PTHR45527">
    <property type="entry name" value="NONRIBOSOMAL PEPTIDE SYNTHETASE"/>
    <property type="match status" value="1"/>
</dbReference>
<evidence type="ECO:0000256" key="3">
    <source>
        <dbReference type="ARBA" id="ARBA00022553"/>
    </source>
</evidence>
<dbReference type="FunFam" id="2.30.38.10:FF:000001">
    <property type="entry name" value="Non-ribosomal peptide synthetase PvdI"/>
    <property type="match status" value="1"/>
</dbReference>